<dbReference type="InterPro" id="IPR010259">
    <property type="entry name" value="S8pro/Inhibitor_I9"/>
</dbReference>
<feature type="active site" description="Charge relay system" evidence="6">
    <location>
        <position position="230"/>
    </location>
</feature>
<evidence type="ECO:0000259" key="8">
    <source>
        <dbReference type="Pfam" id="PF00082"/>
    </source>
</evidence>
<feature type="signal peptide" evidence="7">
    <location>
        <begin position="1"/>
        <end position="32"/>
    </location>
</feature>
<dbReference type="InterPro" id="IPR000209">
    <property type="entry name" value="Peptidase_S8/S53_dom"/>
</dbReference>
<feature type="active site" description="Charge relay system" evidence="6">
    <location>
        <position position="544"/>
    </location>
</feature>
<feature type="chain" id="PRO_5046849633" description="Peptidase S8/S53 domain-containing protein" evidence="7">
    <location>
        <begin position="33"/>
        <end position="710"/>
    </location>
</feature>
<dbReference type="PROSITE" id="PS00136">
    <property type="entry name" value="SUBTILASE_ASP"/>
    <property type="match status" value="1"/>
</dbReference>
<dbReference type="InterPro" id="IPR037045">
    <property type="entry name" value="S8pro/Inhibitor_I9_sf"/>
</dbReference>
<dbReference type="Pfam" id="PF05922">
    <property type="entry name" value="Inhibitor_I9"/>
    <property type="match status" value="1"/>
</dbReference>
<dbReference type="Pfam" id="PF02225">
    <property type="entry name" value="PA"/>
    <property type="match status" value="1"/>
</dbReference>
<dbReference type="SUPFAM" id="SSF52743">
    <property type="entry name" value="Subtilisin-like"/>
    <property type="match status" value="1"/>
</dbReference>
<evidence type="ECO:0000256" key="1">
    <source>
        <dbReference type="ARBA" id="ARBA00011073"/>
    </source>
</evidence>
<protein>
    <recommendedName>
        <fullName evidence="13">Peptidase S8/S53 domain-containing protein</fullName>
    </recommendedName>
</protein>
<keyword evidence="12" id="KW-1185">Reference proteome</keyword>
<evidence type="ECO:0000256" key="4">
    <source>
        <dbReference type="ARBA" id="ARBA00022801"/>
    </source>
</evidence>
<evidence type="ECO:0000259" key="10">
    <source>
        <dbReference type="Pfam" id="PF05922"/>
    </source>
</evidence>
<evidence type="ECO:0000256" key="3">
    <source>
        <dbReference type="ARBA" id="ARBA00022729"/>
    </source>
</evidence>
<comment type="similarity">
    <text evidence="1 6">Belongs to the peptidase S8 family.</text>
</comment>
<organism evidence="11 12">
    <name type="scientific">Nocardioides panacisoli</name>
    <dbReference type="NCBI Taxonomy" id="627624"/>
    <lineage>
        <taxon>Bacteria</taxon>
        <taxon>Bacillati</taxon>
        <taxon>Actinomycetota</taxon>
        <taxon>Actinomycetes</taxon>
        <taxon>Propionibacteriales</taxon>
        <taxon>Nocardioidaceae</taxon>
        <taxon>Nocardioides</taxon>
    </lineage>
</organism>
<proteinExistence type="inferred from homology"/>
<dbReference type="Proteomes" id="UP001501821">
    <property type="component" value="Unassembled WGS sequence"/>
</dbReference>
<dbReference type="InterPro" id="IPR036852">
    <property type="entry name" value="Peptidase_S8/S53_dom_sf"/>
</dbReference>
<evidence type="ECO:0000259" key="9">
    <source>
        <dbReference type="Pfam" id="PF02225"/>
    </source>
</evidence>
<feature type="domain" description="PA" evidence="9">
    <location>
        <begin position="409"/>
        <end position="474"/>
    </location>
</feature>
<keyword evidence="5 6" id="KW-0720">Serine protease</keyword>
<evidence type="ECO:0000313" key="11">
    <source>
        <dbReference type="EMBL" id="GAA3816302.1"/>
    </source>
</evidence>
<dbReference type="EMBL" id="BAABAH010000005">
    <property type="protein sequence ID" value="GAA3816302.1"/>
    <property type="molecule type" value="Genomic_DNA"/>
</dbReference>
<dbReference type="PRINTS" id="PR00723">
    <property type="entry name" value="SUBTILISIN"/>
</dbReference>
<dbReference type="InterPro" id="IPR023827">
    <property type="entry name" value="Peptidase_S8_Asp-AS"/>
</dbReference>
<keyword evidence="3 7" id="KW-0732">Signal</keyword>
<sequence>MARTRGRGVVAGASALALLGCSLLAAVSPTYAGTAAREVGGPAVYLVTLEGPGTAGRPGPPAASATAMISAQDDVLASVDAGEPLYRWTTALNGFAVELDPLQADRLDDDPEVALVERDRVLPLASTSAHRALAVPRTSPHRPGSGGAGTVIGLVDTGIAPDNPAFRVAAGLGPSPRGFQGSCADAPDDPGWDADSCNAKVVAGQYFVAGYGTDALRSAAVLSPYDTDGHGTEMASIAAGAPDVRVRAHGHRLGRFSGVAPRARIAAYKACWSAPDPDDDGCAAADVVAAIDRATADGVDVLNLSIGGRAEIDTVERALLGAAEGGIVVTAAAGNTGDRAYAAHPSPWVVTVGASHAAERVGEVLAAGGPRLRGASSTVDRVGGRLVLGADLRARGAERAAARHCLPGSLDAGRTDGVVVVCARGEGPRVDKSRTVDLAGGAGMVLVNTRQGSVDADLHSVPTVHLAAPEGHRLLAWARRADRRGEPARVRLLPGGVEQGPDRVAAFSPSGDPTSTVLKPDVVAPGTEVVAATPAGWDLVSGTSAAAARVAGAAAVLLGRPGATAPGVRSALATTAAPVGGPGLRSGAGVAAVGEADPGLAFLVPPRSYRAWLVGERADLDLPQVLLADGRLRARRTITNTSDHTVVLTAHPSGFHDGVQVSPEWARLEAGDRFTFRISAAAAPTATDDGVVEWHEGSATVVRIPVVVTR</sequence>
<feature type="domain" description="Inhibitor I9" evidence="10">
    <location>
        <begin position="66"/>
        <end position="124"/>
    </location>
</feature>
<dbReference type="Pfam" id="PF00082">
    <property type="entry name" value="Peptidase_S8"/>
    <property type="match status" value="1"/>
</dbReference>
<accession>A0ABP7IEH1</accession>
<dbReference type="PANTHER" id="PTHR10795">
    <property type="entry name" value="PROPROTEIN CONVERTASE SUBTILISIN/KEXIN"/>
    <property type="match status" value="1"/>
</dbReference>
<evidence type="ECO:0000256" key="7">
    <source>
        <dbReference type="SAM" id="SignalP"/>
    </source>
</evidence>
<dbReference type="InterPro" id="IPR003137">
    <property type="entry name" value="PA_domain"/>
</dbReference>
<dbReference type="CDD" id="cd02120">
    <property type="entry name" value="PA_subtilisin_like"/>
    <property type="match status" value="1"/>
</dbReference>
<name>A0ABP7IEH1_9ACTN</name>
<feature type="active site" description="Charge relay system" evidence="6">
    <location>
        <position position="156"/>
    </location>
</feature>
<keyword evidence="4 6" id="KW-0378">Hydrolase</keyword>
<evidence type="ECO:0000256" key="5">
    <source>
        <dbReference type="ARBA" id="ARBA00022825"/>
    </source>
</evidence>
<gene>
    <name evidence="11" type="ORF">GCM10022242_17960</name>
</gene>
<dbReference type="InterPro" id="IPR015500">
    <property type="entry name" value="Peptidase_S8_subtilisin-rel"/>
</dbReference>
<dbReference type="Gene3D" id="3.30.70.80">
    <property type="entry name" value="Peptidase S8 propeptide/proteinase inhibitor I9"/>
    <property type="match status" value="1"/>
</dbReference>
<dbReference type="PROSITE" id="PS51892">
    <property type="entry name" value="SUBTILASE"/>
    <property type="match status" value="1"/>
</dbReference>
<dbReference type="Gene3D" id="3.40.50.200">
    <property type="entry name" value="Peptidase S8/S53 domain"/>
    <property type="match status" value="1"/>
</dbReference>
<feature type="domain" description="Peptidase S8/S53" evidence="8">
    <location>
        <begin position="147"/>
        <end position="589"/>
    </location>
</feature>
<dbReference type="PROSITE" id="PS51257">
    <property type="entry name" value="PROKAR_LIPOPROTEIN"/>
    <property type="match status" value="1"/>
</dbReference>
<evidence type="ECO:0000256" key="2">
    <source>
        <dbReference type="ARBA" id="ARBA00022670"/>
    </source>
</evidence>
<dbReference type="InterPro" id="IPR045051">
    <property type="entry name" value="SBT"/>
</dbReference>
<evidence type="ECO:0000313" key="12">
    <source>
        <dbReference type="Proteomes" id="UP001501821"/>
    </source>
</evidence>
<dbReference type="Gene3D" id="3.50.30.30">
    <property type="match status" value="1"/>
</dbReference>
<reference evidence="12" key="1">
    <citation type="journal article" date="2019" name="Int. J. Syst. Evol. Microbiol.">
        <title>The Global Catalogue of Microorganisms (GCM) 10K type strain sequencing project: providing services to taxonomists for standard genome sequencing and annotation.</title>
        <authorList>
            <consortium name="The Broad Institute Genomics Platform"/>
            <consortium name="The Broad Institute Genome Sequencing Center for Infectious Disease"/>
            <person name="Wu L."/>
            <person name="Ma J."/>
        </authorList>
    </citation>
    <scope>NUCLEOTIDE SEQUENCE [LARGE SCALE GENOMIC DNA]</scope>
    <source>
        <strain evidence="12">JCM 16953</strain>
    </source>
</reference>
<dbReference type="RefSeq" id="WP_344774506.1">
    <property type="nucleotide sequence ID" value="NZ_BAABAH010000005.1"/>
</dbReference>
<evidence type="ECO:0008006" key="13">
    <source>
        <dbReference type="Google" id="ProtNLM"/>
    </source>
</evidence>
<keyword evidence="2 6" id="KW-0645">Protease</keyword>
<comment type="caution">
    <text evidence="11">The sequence shown here is derived from an EMBL/GenBank/DDBJ whole genome shotgun (WGS) entry which is preliminary data.</text>
</comment>
<evidence type="ECO:0000256" key="6">
    <source>
        <dbReference type="PROSITE-ProRule" id="PRU01240"/>
    </source>
</evidence>